<reference evidence="6" key="1">
    <citation type="submission" date="2015-08" db="EMBL/GenBank/DDBJ databases">
        <title>Complete DNA Sequence of Pseudomonas syringae pv. actinidiae, the Causal Agent of Kiwifruit Canker Disease.</title>
        <authorList>
            <person name="Rikkerink E.H.A."/>
            <person name="Fineran P.C."/>
        </authorList>
    </citation>
    <scope>NUCLEOTIDE SEQUENCE</scope>
    <source>
        <strain evidence="6">DSM 13666</strain>
    </source>
</reference>
<feature type="binding site" evidence="3">
    <location>
        <position position="75"/>
    </location>
    <ligand>
        <name>Cu cation</name>
        <dbReference type="ChEBI" id="CHEBI:23378"/>
    </ligand>
</feature>
<evidence type="ECO:0000313" key="6">
    <source>
        <dbReference type="EMBL" id="KOO38324.1"/>
    </source>
</evidence>
<comment type="similarity">
    <text evidence="1">Belongs to the SCO1/2 family.</text>
</comment>
<dbReference type="GO" id="GO:0046872">
    <property type="term" value="F:metal ion binding"/>
    <property type="evidence" value="ECO:0007669"/>
    <property type="project" value="UniProtKB-KW"/>
</dbReference>
<accession>A0A4Y7WXI5</accession>
<comment type="caution">
    <text evidence="6">The sequence shown here is derived from an EMBL/GenBank/DDBJ whole genome shotgun (WGS) entry which is preliminary data.</text>
</comment>
<dbReference type="Pfam" id="PF02630">
    <property type="entry name" value="SCO1-SenC"/>
    <property type="match status" value="1"/>
</dbReference>
<dbReference type="Gene3D" id="3.40.30.10">
    <property type="entry name" value="Glutaredoxin"/>
    <property type="match status" value="1"/>
</dbReference>
<evidence type="ECO:0000256" key="3">
    <source>
        <dbReference type="PIRSR" id="PIRSR603782-1"/>
    </source>
</evidence>
<evidence type="ECO:0000256" key="1">
    <source>
        <dbReference type="ARBA" id="ARBA00010996"/>
    </source>
</evidence>
<feature type="binding site" evidence="3">
    <location>
        <position position="165"/>
    </location>
    <ligand>
        <name>Cu cation</name>
        <dbReference type="ChEBI" id="CHEBI:23378"/>
    </ligand>
</feature>
<sequence>MKRWMTIAVLALMLGGCNWLYDMGSNNEATDPAFDISEAGLTVPDFEYVNQEGDPFGTEQLKGNYWLVNMIFTHCPGVCNIMTPNMVNLQDAMIEEGLDVKVVSFTVDPDRDTPELLKVYGENVGADFEYWSFVTGYSDEEITELAKTAFASIVQEDPENEDIIHTTDFFLVDDQGLVIRRYDGMATDQAEIINDLKATVE</sequence>
<keyword evidence="2 3" id="KW-0186">Copper</keyword>
<proteinExistence type="inferred from homology"/>
<feature type="disulfide bond" description="Redox-active" evidence="4">
    <location>
        <begin position="75"/>
        <end position="79"/>
    </location>
</feature>
<evidence type="ECO:0000256" key="4">
    <source>
        <dbReference type="PIRSR" id="PIRSR603782-2"/>
    </source>
</evidence>
<dbReference type="CDD" id="cd02968">
    <property type="entry name" value="SCO"/>
    <property type="match status" value="1"/>
</dbReference>
<name>A0A0M0KHP5_ALKHA</name>
<dbReference type="PROSITE" id="PS51352">
    <property type="entry name" value="THIOREDOXIN_2"/>
    <property type="match status" value="1"/>
</dbReference>
<dbReference type="PANTHER" id="PTHR12151">
    <property type="entry name" value="ELECTRON TRANSPORT PROTIN SCO1/SENC FAMILY MEMBER"/>
    <property type="match status" value="1"/>
</dbReference>
<accession>A0A0M0KHP5</accession>
<protein>
    <submittedName>
        <fullName evidence="6">Transporter</fullName>
    </submittedName>
</protein>
<dbReference type="AlphaFoldDB" id="A0A0M0KHP5"/>
<gene>
    <name evidence="6" type="ORF">AMD02_05195</name>
</gene>
<feature type="binding site" evidence="3">
    <location>
        <position position="79"/>
    </location>
    <ligand>
        <name>Cu cation</name>
        <dbReference type="ChEBI" id="CHEBI:23378"/>
    </ligand>
</feature>
<organism evidence="6">
    <name type="scientific">Halalkalibacterium halodurans</name>
    <name type="common">Bacillus halodurans</name>
    <dbReference type="NCBI Taxonomy" id="86665"/>
    <lineage>
        <taxon>Bacteria</taxon>
        <taxon>Bacillati</taxon>
        <taxon>Bacillota</taxon>
        <taxon>Bacilli</taxon>
        <taxon>Bacillales</taxon>
        <taxon>Bacillaceae</taxon>
        <taxon>Halalkalibacterium (ex Joshi et al. 2022)</taxon>
    </lineage>
</organism>
<dbReference type="PANTHER" id="PTHR12151:SF25">
    <property type="entry name" value="LINALOOL DEHYDRATASE_ISOMERASE DOMAIN-CONTAINING PROTEIN"/>
    <property type="match status" value="1"/>
</dbReference>
<dbReference type="InterPro" id="IPR003782">
    <property type="entry name" value="SCO1/SenC"/>
</dbReference>
<dbReference type="InterPro" id="IPR013766">
    <property type="entry name" value="Thioredoxin_domain"/>
</dbReference>
<dbReference type="PATRIC" id="fig|136160.3.peg.1322"/>
<keyword evidence="3" id="KW-0479">Metal-binding</keyword>
<dbReference type="SUPFAM" id="SSF52833">
    <property type="entry name" value="Thioredoxin-like"/>
    <property type="match status" value="1"/>
</dbReference>
<evidence type="ECO:0000259" key="5">
    <source>
        <dbReference type="PROSITE" id="PS51352"/>
    </source>
</evidence>
<dbReference type="EMBL" id="LILD01000001">
    <property type="protein sequence ID" value="KOO38324.1"/>
    <property type="molecule type" value="Genomic_DNA"/>
</dbReference>
<dbReference type="PROSITE" id="PS51257">
    <property type="entry name" value="PROKAR_LIPOPROTEIN"/>
    <property type="match status" value="1"/>
</dbReference>
<dbReference type="GeneID" id="87598430"/>
<keyword evidence="4" id="KW-1015">Disulfide bond</keyword>
<dbReference type="InterPro" id="IPR036249">
    <property type="entry name" value="Thioredoxin-like_sf"/>
</dbReference>
<evidence type="ECO:0000256" key="2">
    <source>
        <dbReference type="ARBA" id="ARBA00023008"/>
    </source>
</evidence>
<feature type="domain" description="Thioredoxin" evidence="5">
    <location>
        <begin position="37"/>
        <end position="201"/>
    </location>
</feature>
<dbReference type="RefSeq" id="WP_053430656.1">
    <property type="nucleotide sequence ID" value="NZ_CP040441.1"/>
</dbReference>